<organism evidence="2">
    <name type="scientific">marine metagenome</name>
    <dbReference type="NCBI Taxonomy" id="408172"/>
    <lineage>
        <taxon>unclassified sequences</taxon>
        <taxon>metagenomes</taxon>
        <taxon>ecological metagenomes</taxon>
    </lineage>
</organism>
<dbReference type="AlphaFoldDB" id="A0A382MIM3"/>
<dbReference type="NCBIfam" id="TIGR04332">
    <property type="entry name" value="gamma_Glu_sys"/>
    <property type="match status" value="1"/>
</dbReference>
<feature type="non-terminal residue" evidence="2">
    <location>
        <position position="291"/>
    </location>
</feature>
<evidence type="ECO:0000313" key="2">
    <source>
        <dbReference type="EMBL" id="SVC47121.1"/>
    </source>
</evidence>
<protein>
    <recommendedName>
        <fullName evidence="3">Poly-gamma-glutamate system protein</fullName>
    </recommendedName>
</protein>
<keyword evidence="1" id="KW-0472">Membrane</keyword>
<gene>
    <name evidence="2" type="ORF">METZ01_LOCUS299975</name>
</gene>
<proteinExistence type="predicted"/>
<reference evidence="2" key="1">
    <citation type="submission" date="2018-05" db="EMBL/GenBank/DDBJ databases">
        <authorList>
            <person name="Lanie J.A."/>
            <person name="Ng W.-L."/>
            <person name="Kazmierczak K.M."/>
            <person name="Andrzejewski T.M."/>
            <person name="Davidsen T.M."/>
            <person name="Wayne K.J."/>
            <person name="Tettelin H."/>
            <person name="Glass J.I."/>
            <person name="Rusch D."/>
            <person name="Podicherti R."/>
            <person name="Tsui H.-C.T."/>
            <person name="Winkler M.E."/>
        </authorList>
    </citation>
    <scope>NUCLEOTIDE SEQUENCE</scope>
</reference>
<feature type="non-terminal residue" evidence="2">
    <location>
        <position position="1"/>
    </location>
</feature>
<keyword evidence="1" id="KW-0812">Transmembrane</keyword>
<evidence type="ECO:0000256" key="1">
    <source>
        <dbReference type="SAM" id="Phobius"/>
    </source>
</evidence>
<evidence type="ECO:0008006" key="3">
    <source>
        <dbReference type="Google" id="ProtNLM"/>
    </source>
</evidence>
<dbReference type="InterPro" id="IPR027602">
    <property type="entry name" value="PGA_system"/>
</dbReference>
<feature type="transmembrane region" description="Helical" evidence="1">
    <location>
        <begin position="12"/>
        <end position="33"/>
    </location>
</feature>
<keyword evidence="1" id="KW-1133">Transmembrane helix</keyword>
<sequence>MFRPQIQKTWVVLLVAIFSIMMVYFALANITYYETVGFQDKIESAEIMEEALSVLKKEVKKQYPDVPILEDIDPNLTGLIFNRPKSPMTTYSGDLKSKQTVLKPNFSALIVDLFIQAKLSKEDTIAIGMTGAMPGANIALLSACEAMEIVPVIITSVGASQWGATDSNFTWLDMEAVLHENNIISHKSIAASLGGRNDEYKEKKIAKIIYGGKRGAELASKAIKRNSITKIKGYRKRKSLYEDFINGDISDYSAYVNIGGGVSSMGVGGNKLLDQKTGIIYSEEVIKKDLD</sequence>
<name>A0A382MIM3_9ZZZZ</name>
<accession>A0A382MIM3</accession>
<dbReference type="EMBL" id="UINC01093031">
    <property type="protein sequence ID" value="SVC47121.1"/>
    <property type="molecule type" value="Genomic_DNA"/>
</dbReference>